<keyword evidence="2" id="KW-1185">Reference proteome</keyword>
<evidence type="ECO:0000313" key="2">
    <source>
        <dbReference type="Proteomes" id="UP001524502"/>
    </source>
</evidence>
<reference evidence="1 2" key="1">
    <citation type="submission" date="2022-06" db="EMBL/GenBank/DDBJ databases">
        <title>Isolation of gut microbiota from human fecal samples.</title>
        <authorList>
            <person name="Pamer E.G."/>
            <person name="Barat B."/>
            <person name="Waligurski E."/>
            <person name="Medina S."/>
            <person name="Paddock L."/>
            <person name="Mostad J."/>
        </authorList>
    </citation>
    <scope>NUCLEOTIDE SEQUENCE [LARGE SCALE GENOMIC DNA]</scope>
    <source>
        <strain evidence="1 2">SL.3.17</strain>
    </source>
</reference>
<dbReference type="Gene3D" id="3.30.450.20">
    <property type="entry name" value="PAS domain"/>
    <property type="match status" value="1"/>
</dbReference>
<evidence type="ECO:0000313" key="1">
    <source>
        <dbReference type="EMBL" id="MCQ4636243.1"/>
    </source>
</evidence>
<comment type="caution">
    <text evidence="1">The sequence shown here is derived from an EMBL/GenBank/DDBJ whole genome shotgun (WGS) entry which is preliminary data.</text>
</comment>
<proteinExistence type="predicted"/>
<name>A0ABT1RM30_9FIRM</name>
<dbReference type="EMBL" id="JANFXK010000005">
    <property type="protein sequence ID" value="MCQ4636243.1"/>
    <property type="molecule type" value="Genomic_DNA"/>
</dbReference>
<protein>
    <submittedName>
        <fullName evidence="1">PAS domain-containing protein</fullName>
    </submittedName>
</protein>
<dbReference type="RefSeq" id="WP_256131427.1">
    <property type="nucleotide sequence ID" value="NZ_JANFXK010000005.1"/>
</dbReference>
<dbReference type="Proteomes" id="UP001524502">
    <property type="component" value="Unassembled WGS sequence"/>
</dbReference>
<organism evidence="1 2">
    <name type="scientific">Anaerovorax odorimutans</name>
    <dbReference type="NCBI Taxonomy" id="109327"/>
    <lineage>
        <taxon>Bacteria</taxon>
        <taxon>Bacillati</taxon>
        <taxon>Bacillota</taxon>
        <taxon>Clostridia</taxon>
        <taxon>Peptostreptococcales</taxon>
        <taxon>Anaerovoracaceae</taxon>
        <taxon>Anaerovorax</taxon>
    </lineage>
</organism>
<sequence length="187" mass="21848">MAPINTRNHIVLDKESLKRYTASLGGGYTAIFEMDLNEATYETFFFTEERYFIAQSGLREEMLNQAEKQIHPEDLPLFISMFEEKNLRTIVRQGGYDSIEFRCSSAGRDYRWMRILLTPDEMEKDTVLCFISDIDAIKRCEFLEKRNAELTDLIVRLHGTLSESGKKRDQVLNIADYQRQLTEAVLR</sequence>
<gene>
    <name evidence="1" type="ORF">NE619_05840</name>
</gene>
<accession>A0ABT1RM30</accession>